<dbReference type="Proteomes" id="UP000060513">
    <property type="component" value="Chromosome"/>
</dbReference>
<evidence type="ECO:0000313" key="2">
    <source>
        <dbReference type="EMBL" id="ALC22308.1"/>
    </source>
</evidence>
<proteinExistence type="predicted"/>
<keyword evidence="1" id="KW-0472">Membrane</keyword>
<sequence length="311" mass="33628">MSALTTPRPRLRGITWLVVHQHRRLLTVTAALLTVAAVVTAGLRIAYGTSSYDDDGGLFTRFAYQGGLSALADFLANGALLLPLLVAAVVAGPVIGRELESGTYKLAWSQSLPPVRWFTAKIAVPAAAVAVTTMGLTVLFRVLWGPVTWDYRLSWYERQVFLASGPTLLAYGLLAVAVGALAGLLVRRTLVAMSVAGLATGTVMVVMAALWGRLWPSVTVERQNTDPGVRYDDFVLDRGLLTSTGERLPESLCFEPGYEACLARHDVTGVLQEHHPFSHLWPLQLVETGIVLALAAAAVYAALRIFRRRHA</sequence>
<feature type="transmembrane region" description="Helical" evidence="1">
    <location>
        <begin position="74"/>
        <end position="96"/>
    </location>
</feature>
<feature type="transmembrane region" description="Helical" evidence="1">
    <location>
        <begin position="25"/>
        <end position="47"/>
    </location>
</feature>
<accession>A0A0M4DBT5</accession>
<dbReference type="AlphaFoldDB" id="A0A0M4DBT5"/>
<dbReference type="KEGG" id="spri:SPRI_4002"/>
<dbReference type="PATRIC" id="fig|38300.4.peg.4199"/>
<feature type="transmembrane region" description="Helical" evidence="1">
    <location>
        <begin position="160"/>
        <end position="183"/>
    </location>
</feature>
<dbReference type="OMA" id="LIWRQHR"/>
<keyword evidence="1" id="KW-0812">Transmembrane</keyword>
<dbReference type="RefSeq" id="WP_005315501.1">
    <property type="nucleotide sequence ID" value="NZ_CP011340.1"/>
</dbReference>
<protein>
    <submittedName>
        <fullName evidence="2">ABC transporter</fullName>
    </submittedName>
</protein>
<evidence type="ECO:0000256" key="1">
    <source>
        <dbReference type="SAM" id="Phobius"/>
    </source>
</evidence>
<evidence type="ECO:0000313" key="3">
    <source>
        <dbReference type="Proteomes" id="UP000060513"/>
    </source>
</evidence>
<dbReference type="GeneID" id="97234953"/>
<dbReference type="EMBL" id="CP011340">
    <property type="protein sequence ID" value="ALC22308.1"/>
    <property type="molecule type" value="Genomic_DNA"/>
</dbReference>
<dbReference type="STRING" id="38300.SPRI_4002"/>
<feature type="transmembrane region" description="Helical" evidence="1">
    <location>
        <begin position="281"/>
        <end position="303"/>
    </location>
</feature>
<feature type="transmembrane region" description="Helical" evidence="1">
    <location>
        <begin position="117"/>
        <end position="140"/>
    </location>
</feature>
<keyword evidence="1" id="KW-1133">Transmembrane helix</keyword>
<gene>
    <name evidence="2" type="ORF">SPRI_4002</name>
</gene>
<reference evidence="2 3" key="1">
    <citation type="submission" date="2015-08" db="EMBL/GenBank/DDBJ databases">
        <title>Genome sequence of the pristinamycin over-producing bacterium Streptomyces pristinaespiralis HCCB10218.</title>
        <authorList>
            <person name="Tian J."/>
            <person name="Yang J."/>
            <person name="Li L."/>
            <person name="Ruan L."/>
            <person name="Wei W."/>
            <person name="Zheng G."/>
            <person name="Wei Z."/>
            <person name="Yang S."/>
            <person name="Ge M."/>
            <person name="Jiang W."/>
            <person name="Lu Y."/>
        </authorList>
    </citation>
    <scope>NUCLEOTIDE SEQUENCE [LARGE SCALE GENOMIC DNA]</scope>
    <source>
        <strain evidence="2 3">HCCB 10218</strain>
    </source>
</reference>
<name>A0A0M4DBT5_STRPR</name>
<feature type="transmembrane region" description="Helical" evidence="1">
    <location>
        <begin position="190"/>
        <end position="211"/>
    </location>
</feature>
<organism evidence="2">
    <name type="scientific">Streptomyces pristinaespiralis</name>
    <dbReference type="NCBI Taxonomy" id="38300"/>
    <lineage>
        <taxon>Bacteria</taxon>
        <taxon>Bacillati</taxon>
        <taxon>Actinomycetota</taxon>
        <taxon>Actinomycetes</taxon>
        <taxon>Kitasatosporales</taxon>
        <taxon>Streptomycetaceae</taxon>
        <taxon>Streptomyces</taxon>
    </lineage>
</organism>